<feature type="DNA-binding region" description="H-T-H motif" evidence="4">
    <location>
        <begin position="29"/>
        <end position="48"/>
    </location>
</feature>
<dbReference type="GO" id="GO:0003677">
    <property type="term" value="F:DNA binding"/>
    <property type="evidence" value="ECO:0007669"/>
    <property type="project" value="UniProtKB-UniRule"/>
</dbReference>
<dbReference type="SUPFAM" id="SSF46689">
    <property type="entry name" value="Homeodomain-like"/>
    <property type="match status" value="1"/>
</dbReference>
<keyword evidence="3" id="KW-0804">Transcription</keyword>
<evidence type="ECO:0000313" key="6">
    <source>
        <dbReference type="EMBL" id="TCQ02500.1"/>
    </source>
</evidence>
<dbReference type="Gene3D" id="1.10.10.60">
    <property type="entry name" value="Homeodomain-like"/>
    <property type="match status" value="1"/>
</dbReference>
<evidence type="ECO:0000259" key="5">
    <source>
        <dbReference type="PROSITE" id="PS50977"/>
    </source>
</evidence>
<dbReference type="InterPro" id="IPR050624">
    <property type="entry name" value="HTH-type_Tx_Regulator"/>
</dbReference>
<evidence type="ECO:0000256" key="3">
    <source>
        <dbReference type="ARBA" id="ARBA00023163"/>
    </source>
</evidence>
<dbReference type="FunFam" id="1.10.10.60:FF:000141">
    <property type="entry name" value="TetR family transcriptional regulator"/>
    <property type="match status" value="1"/>
</dbReference>
<keyword evidence="2 4" id="KW-0238">DNA-binding</keyword>
<keyword evidence="1" id="KW-0805">Transcription regulation</keyword>
<sequence length="198" mass="22871">MIKQSEIKYNRLIETASKLFIEYGYKNITLDEIAKEAGISKMTIYKHFNSKEELFLEVLMSLMAIHTNYLEEQLKTKNGTIEKIDYILTHSLEASQDYSMAFYKDVMTIPLITEKVMAEKLRAIKKIYGDIIREGVEKGEIRNLNVEFAIDMLSMIVESFSEKFACKINSQEEVQSFAEDFYDFLKYGLFGNGGGKVD</sequence>
<dbReference type="InterPro" id="IPR036271">
    <property type="entry name" value="Tet_transcr_reg_TetR-rel_C_sf"/>
</dbReference>
<accession>A0A4R2TFY9</accession>
<dbReference type="InterPro" id="IPR009057">
    <property type="entry name" value="Homeodomain-like_sf"/>
</dbReference>
<dbReference type="RefSeq" id="WP_243098217.1">
    <property type="nucleotide sequence ID" value="NZ_CP058648.1"/>
</dbReference>
<dbReference type="Proteomes" id="UP000295504">
    <property type="component" value="Unassembled WGS sequence"/>
</dbReference>
<dbReference type="EMBL" id="SLYC01000015">
    <property type="protein sequence ID" value="TCQ02500.1"/>
    <property type="molecule type" value="Genomic_DNA"/>
</dbReference>
<comment type="caution">
    <text evidence="6">The sequence shown here is derived from an EMBL/GenBank/DDBJ whole genome shotgun (WGS) entry which is preliminary data.</text>
</comment>
<feature type="domain" description="HTH tetR-type" evidence="5">
    <location>
        <begin position="6"/>
        <end position="66"/>
    </location>
</feature>
<dbReference type="Gene3D" id="1.10.357.10">
    <property type="entry name" value="Tetracycline Repressor, domain 2"/>
    <property type="match status" value="1"/>
</dbReference>
<evidence type="ECO:0000256" key="4">
    <source>
        <dbReference type="PROSITE-ProRule" id="PRU00335"/>
    </source>
</evidence>
<dbReference type="AlphaFoldDB" id="A0A4R2TFY9"/>
<dbReference type="PRINTS" id="PR00455">
    <property type="entry name" value="HTHTETR"/>
</dbReference>
<organism evidence="6 7">
    <name type="scientific">Serpentinicella alkaliphila</name>
    <dbReference type="NCBI Taxonomy" id="1734049"/>
    <lineage>
        <taxon>Bacteria</taxon>
        <taxon>Bacillati</taxon>
        <taxon>Bacillota</taxon>
        <taxon>Clostridia</taxon>
        <taxon>Peptostreptococcales</taxon>
        <taxon>Natronincolaceae</taxon>
        <taxon>Serpentinicella</taxon>
    </lineage>
</organism>
<evidence type="ECO:0000256" key="2">
    <source>
        <dbReference type="ARBA" id="ARBA00023125"/>
    </source>
</evidence>
<proteinExistence type="predicted"/>
<gene>
    <name evidence="6" type="ORF">EDD79_101517</name>
</gene>
<dbReference type="PANTHER" id="PTHR43479">
    <property type="entry name" value="ACREF/ENVCD OPERON REPRESSOR-RELATED"/>
    <property type="match status" value="1"/>
</dbReference>
<dbReference type="PANTHER" id="PTHR43479:SF11">
    <property type="entry name" value="ACREF_ENVCD OPERON REPRESSOR-RELATED"/>
    <property type="match status" value="1"/>
</dbReference>
<dbReference type="GO" id="GO:0045892">
    <property type="term" value="P:negative regulation of DNA-templated transcription"/>
    <property type="evidence" value="ECO:0007669"/>
    <property type="project" value="UniProtKB-ARBA"/>
</dbReference>
<evidence type="ECO:0000256" key="1">
    <source>
        <dbReference type="ARBA" id="ARBA00023015"/>
    </source>
</evidence>
<dbReference type="PROSITE" id="PS50977">
    <property type="entry name" value="HTH_TETR_2"/>
    <property type="match status" value="1"/>
</dbReference>
<protein>
    <submittedName>
        <fullName evidence="6">TetR family transcriptional regulator</fullName>
    </submittedName>
</protein>
<dbReference type="InterPro" id="IPR001647">
    <property type="entry name" value="HTH_TetR"/>
</dbReference>
<name>A0A4R2TFY9_9FIRM</name>
<dbReference type="SUPFAM" id="SSF48498">
    <property type="entry name" value="Tetracyclin repressor-like, C-terminal domain"/>
    <property type="match status" value="1"/>
</dbReference>
<dbReference type="Pfam" id="PF00440">
    <property type="entry name" value="TetR_N"/>
    <property type="match status" value="1"/>
</dbReference>
<evidence type="ECO:0000313" key="7">
    <source>
        <dbReference type="Proteomes" id="UP000295504"/>
    </source>
</evidence>
<reference evidence="6 7" key="1">
    <citation type="submission" date="2019-03" db="EMBL/GenBank/DDBJ databases">
        <title>Genomic Encyclopedia of Type Strains, Phase IV (KMG-IV): sequencing the most valuable type-strain genomes for metagenomic binning, comparative biology and taxonomic classification.</title>
        <authorList>
            <person name="Goeker M."/>
        </authorList>
    </citation>
    <scope>NUCLEOTIDE SEQUENCE [LARGE SCALE GENOMIC DNA]</scope>
    <source>
        <strain evidence="6 7">DSM 100013</strain>
    </source>
</reference>
<keyword evidence="7" id="KW-1185">Reference proteome</keyword>